<dbReference type="Proteomes" id="UP000578449">
    <property type="component" value="Unassembled WGS sequence"/>
</dbReference>
<evidence type="ECO:0000256" key="8">
    <source>
        <dbReference type="ARBA" id="ARBA00023326"/>
    </source>
</evidence>
<dbReference type="Gene3D" id="3.20.20.80">
    <property type="entry name" value="Glycosidases"/>
    <property type="match status" value="1"/>
</dbReference>
<keyword evidence="3 13" id="KW-0858">Xylan degradation</keyword>
<comment type="similarity">
    <text evidence="2 9">Belongs to the glycosyl hydrolase 10 (cellulase F) family.</text>
</comment>
<feature type="compositionally biased region" description="Low complexity" evidence="10">
    <location>
        <begin position="27"/>
        <end position="43"/>
    </location>
</feature>
<evidence type="ECO:0000256" key="3">
    <source>
        <dbReference type="ARBA" id="ARBA00022651"/>
    </source>
</evidence>
<organism evidence="13 14">
    <name type="scientific">Thermocatellispora tengchongensis</name>
    <dbReference type="NCBI Taxonomy" id="1073253"/>
    <lineage>
        <taxon>Bacteria</taxon>
        <taxon>Bacillati</taxon>
        <taxon>Actinomycetota</taxon>
        <taxon>Actinomycetes</taxon>
        <taxon>Streptosporangiales</taxon>
        <taxon>Streptosporangiaceae</taxon>
        <taxon>Thermocatellispora</taxon>
    </lineage>
</organism>
<keyword evidence="7 9" id="KW-0326">Glycosidase</keyword>
<evidence type="ECO:0000256" key="6">
    <source>
        <dbReference type="ARBA" id="ARBA00023277"/>
    </source>
</evidence>
<dbReference type="InterPro" id="IPR017853">
    <property type="entry name" value="GH"/>
</dbReference>
<name>A0A840NXH7_9ACTN</name>
<sequence length="370" mass="41737">MRPATKRLALGLATLALALAPALPSPASAETAAPQTTAPQTAAHPGKHKPDNLRELARKLGIHIGTAVDVTALAEEDDYRRVLNREFTHITAENAMKWESVEPERGVYNWEGADAVVENARRNHQRVRGHTLVWHNQLPAWLTQGVESGEIDAAELRAILRDHIKKEVGRYRGKIRAWDVANEVIDDDGNMRQSIWLTHLGPGYIADAFRWARQADPHAKLYLNDYNLEWDTDKIDAYLNLVKQLQAQRVPLDGMGFQGHLGIQYDYPGDFPNVMRKFTDLGLEVAITEADARMVLPVTPEKLARQAEFFRDMLKTCAANRRCTEFTVWGFTDRHSWVPEWFEGEGAATPMDENLAPKPAYTAMLGVRRF</sequence>
<proteinExistence type="inferred from homology"/>
<dbReference type="RefSeq" id="WP_185048306.1">
    <property type="nucleotide sequence ID" value="NZ_BAABIX010000022.1"/>
</dbReference>
<evidence type="ECO:0000313" key="13">
    <source>
        <dbReference type="EMBL" id="MBB5131489.1"/>
    </source>
</evidence>
<feature type="signal peptide" evidence="11">
    <location>
        <begin position="1"/>
        <end position="29"/>
    </location>
</feature>
<evidence type="ECO:0000256" key="9">
    <source>
        <dbReference type="RuleBase" id="RU361174"/>
    </source>
</evidence>
<evidence type="ECO:0000259" key="12">
    <source>
        <dbReference type="PROSITE" id="PS51760"/>
    </source>
</evidence>
<accession>A0A840NXH7</accession>
<evidence type="ECO:0000256" key="5">
    <source>
        <dbReference type="ARBA" id="ARBA00022801"/>
    </source>
</evidence>
<dbReference type="PRINTS" id="PR00134">
    <property type="entry name" value="GLHYDRLASE10"/>
</dbReference>
<gene>
    <name evidence="13" type="ORF">HNP84_001195</name>
</gene>
<evidence type="ECO:0000256" key="11">
    <source>
        <dbReference type="SAM" id="SignalP"/>
    </source>
</evidence>
<dbReference type="InterPro" id="IPR001000">
    <property type="entry name" value="GH10_dom"/>
</dbReference>
<evidence type="ECO:0000256" key="1">
    <source>
        <dbReference type="ARBA" id="ARBA00000681"/>
    </source>
</evidence>
<dbReference type="PROSITE" id="PS51760">
    <property type="entry name" value="GH10_2"/>
    <property type="match status" value="1"/>
</dbReference>
<keyword evidence="6 9" id="KW-0119">Carbohydrate metabolism</keyword>
<evidence type="ECO:0000313" key="14">
    <source>
        <dbReference type="Proteomes" id="UP000578449"/>
    </source>
</evidence>
<keyword evidence="5 9" id="KW-0378">Hydrolase</keyword>
<protein>
    <recommendedName>
        <fullName evidence="9">Beta-xylanase</fullName>
        <ecNumber evidence="9">3.2.1.8</ecNumber>
    </recommendedName>
</protein>
<keyword evidence="8 9" id="KW-0624">Polysaccharide degradation</keyword>
<comment type="catalytic activity">
    <reaction evidence="1 9">
        <text>Endohydrolysis of (1-&gt;4)-beta-D-xylosidic linkages in xylans.</text>
        <dbReference type="EC" id="3.2.1.8"/>
    </reaction>
</comment>
<dbReference type="GO" id="GO:0031176">
    <property type="term" value="F:endo-1,4-beta-xylanase activity"/>
    <property type="evidence" value="ECO:0007669"/>
    <property type="project" value="UniProtKB-EC"/>
</dbReference>
<dbReference type="GO" id="GO:0045493">
    <property type="term" value="P:xylan catabolic process"/>
    <property type="evidence" value="ECO:0007669"/>
    <property type="project" value="UniProtKB-KW"/>
</dbReference>
<dbReference type="InterPro" id="IPR044846">
    <property type="entry name" value="GH10"/>
</dbReference>
<dbReference type="PANTHER" id="PTHR31490:SF88">
    <property type="entry name" value="BETA-XYLANASE"/>
    <property type="match status" value="1"/>
</dbReference>
<reference evidence="13 14" key="1">
    <citation type="submission" date="2020-08" db="EMBL/GenBank/DDBJ databases">
        <title>Genomic Encyclopedia of Type Strains, Phase IV (KMG-IV): sequencing the most valuable type-strain genomes for metagenomic binning, comparative biology and taxonomic classification.</title>
        <authorList>
            <person name="Goeker M."/>
        </authorList>
    </citation>
    <scope>NUCLEOTIDE SEQUENCE [LARGE SCALE GENOMIC DNA]</scope>
    <source>
        <strain evidence="13 14">DSM 45615</strain>
    </source>
</reference>
<evidence type="ECO:0000256" key="2">
    <source>
        <dbReference type="ARBA" id="ARBA00007495"/>
    </source>
</evidence>
<feature type="region of interest" description="Disordered" evidence="10">
    <location>
        <begin position="27"/>
        <end position="50"/>
    </location>
</feature>
<feature type="chain" id="PRO_5032929159" description="Beta-xylanase" evidence="11">
    <location>
        <begin position="30"/>
        <end position="370"/>
    </location>
</feature>
<dbReference type="EC" id="3.2.1.8" evidence="9"/>
<dbReference type="PANTHER" id="PTHR31490">
    <property type="entry name" value="GLYCOSYL HYDROLASE"/>
    <property type="match status" value="1"/>
</dbReference>
<dbReference type="Pfam" id="PF00331">
    <property type="entry name" value="Glyco_hydro_10"/>
    <property type="match status" value="1"/>
</dbReference>
<dbReference type="AlphaFoldDB" id="A0A840NXH7"/>
<dbReference type="SMART" id="SM00633">
    <property type="entry name" value="Glyco_10"/>
    <property type="match status" value="1"/>
</dbReference>
<keyword evidence="14" id="KW-1185">Reference proteome</keyword>
<evidence type="ECO:0000256" key="10">
    <source>
        <dbReference type="SAM" id="MobiDB-lite"/>
    </source>
</evidence>
<evidence type="ECO:0000256" key="4">
    <source>
        <dbReference type="ARBA" id="ARBA00022729"/>
    </source>
</evidence>
<evidence type="ECO:0000256" key="7">
    <source>
        <dbReference type="ARBA" id="ARBA00023295"/>
    </source>
</evidence>
<dbReference type="EMBL" id="JACHGN010000002">
    <property type="protein sequence ID" value="MBB5131489.1"/>
    <property type="molecule type" value="Genomic_DNA"/>
</dbReference>
<dbReference type="SUPFAM" id="SSF51445">
    <property type="entry name" value="(Trans)glycosidases"/>
    <property type="match status" value="1"/>
</dbReference>
<comment type="caution">
    <text evidence="13">The sequence shown here is derived from an EMBL/GenBank/DDBJ whole genome shotgun (WGS) entry which is preliminary data.</text>
</comment>
<feature type="domain" description="GH10" evidence="12">
    <location>
        <begin position="47"/>
        <end position="367"/>
    </location>
</feature>
<keyword evidence="4 11" id="KW-0732">Signal</keyword>